<proteinExistence type="inferred from homology"/>
<evidence type="ECO:0000256" key="1">
    <source>
        <dbReference type="ARBA" id="ARBA00007177"/>
    </source>
</evidence>
<dbReference type="HAMAP" id="MF_01384">
    <property type="entry name" value="UreD"/>
    <property type="match status" value="1"/>
</dbReference>
<comment type="similarity">
    <text evidence="1 3">Belongs to the UreD family.</text>
</comment>
<accession>A0ABV0KLL0</accession>
<dbReference type="Proteomes" id="UP001476950">
    <property type="component" value="Unassembled WGS sequence"/>
</dbReference>
<keyword evidence="5" id="KW-1185">Reference proteome</keyword>
<dbReference type="InterPro" id="IPR002669">
    <property type="entry name" value="UreD"/>
</dbReference>
<dbReference type="EMBL" id="JAMPLM010000009">
    <property type="protein sequence ID" value="MEP1059174.1"/>
    <property type="molecule type" value="Genomic_DNA"/>
</dbReference>
<evidence type="ECO:0000313" key="4">
    <source>
        <dbReference type="EMBL" id="MEP1059174.1"/>
    </source>
</evidence>
<keyword evidence="2 3" id="KW-0143">Chaperone</keyword>
<dbReference type="Pfam" id="PF01774">
    <property type="entry name" value="UreD"/>
    <property type="match status" value="1"/>
</dbReference>
<keyword evidence="3" id="KW-0963">Cytoplasm</keyword>
<evidence type="ECO:0000313" key="5">
    <source>
        <dbReference type="Proteomes" id="UP001476950"/>
    </source>
</evidence>
<evidence type="ECO:0000256" key="3">
    <source>
        <dbReference type="HAMAP-Rule" id="MF_01384"/>
    </source>
</evidence>
<sequence length="276" mass="30511">MTIDPGWRGSLKLVYGSVNHTTHVAYAQAQAPLKVQRSLYPEGKAVCHSVILHTAGGIVGGDRLALNIQLQPQANALITTASAGKIYRTSGLEANQTTHVNVATGACLEWLPQETIVFDQARYRQAMRIELAPGATWLGWEMTRFGRSARNEQFLAGDWRSQTEIWQEGRPLWIDRQWLPGSEVSFYGNHGLAGCPVVGSFAFVGQPVDTKLVEQARLLWAGAGEGGVTRLQSGLLCRYRGHSTADVRQWFVEVWRLIRLSFLGRSGCVPRVWGVL</sequence>
<dbReference type="RefSeq" id="WP_190448937.1">
    <property type="nucleotide sequence ID" value="NZ_JAMPLM010000009.1"/>
</dbReference>
<gene>
    <name evidence="3" type="primary">ureD</name>
    <name evidence="4" type="ORF">NDI38_12065</name>
</gene>
<dbReference type="PANTHER" id="PTHR33643">
    <property type="entry name" value="UREASE ACCESSORY PROTEIN D"/>
    <property type="match status" value="1"/>
</dbReference>
<reference evidence="4 5" key="1">
    <citation type="submission" date="2022-04" db="EMBL/GenBank/DDBJ databases">
        <title>Positive selection, recombination, and allopatry shape intraspecific diversity of widespread and dominant cyanobacteria.</title>
        <authorList>
            <person name="Wei J."/>
            <person name="Shu W."/>
            <person name="Hu C."/>
        </authorList>
    </citation>
    <scope>NUCLEOTIDE SEQUENCE [LARGE SCALE GENOMIC DNA]</scope>
    <source>
        <strain evidence="4 5">AS-A4</strain>
    </source>
</reference>
<evidence type="ECO:0000256" key="2">
    <source>
        <dbReference type="ARBA" id="ARBA00023186"/>
    </source>
</evidence>
<keyword evidence="3" id="KW-0996">Nickel insertion</keyword>
<protein>
    <recommendedName>
        <fullName evidence="3">Urease accessory protein UreD</fullName>
    </recommendedName>
</protein>
<organism evidence="4 5">
    <name type="scientific">Stenomitos frigidus AS-A4</name>
    <dbReference type="NCBI Taxonomy" id="2933935"/>
    <lineage>
        <taxon>Bacteria</taxon>
        <taxon>Bacillati</taxon>
        <taxon>Cyanobacteriota</taxon>
        <taxon>Cyanophyceae</taxon>
        <taxon>Leptolyngbyales</taxon>
        <taxon>Leptolyngbyaceae</taxon>
        <taxon>Stenomitos</taxon>
    </lineage>
</organism>
<comment type="caution">
    <text evidence="4">The sequence shown here is derived from an EMBL/GenBank/DDBJ whole genome shotgun (WGS) entry which is preliminary data.</text>
</comment>
<comment type="subunit">
    <text evidence="3">UreD, UreF and UreG form a complex that acts as a GTP-hydrolysis-dependent molecular chaperone, activating the urease apoprotein by helping to assemble the nickel containing metallocenter of UreC. The UreE protein probably delivers the nickel.</text>
</comment>
<name>A0ABV0KLL0_9CYAN</name>
<comment type="subcellular location">
    <subcellularLocation>
        <location evidence="3">Cytoplasm</location>
    </subcellularLocation>
</comment>
<dbReference type="PANTHER" id="PTHR33643:SF1">
    <property type="entry name" value="UREASE ACCESSORY PROTEIN D"/>
    <property type="match status" value="1"/>
</dbReference>
<comment type="function">
    <text evidence="3">Required for maturation of urease via the functional incorporation of the urease nickel metallocenter.</text>
</comment>